<dbReference type="EMBL" id="JAJTTC010000001">
    <property type="protein sequence ID" value="MCF0061292.1"/>
    <property type="molecule type" value="Genomic_DNA"/>
</dbReference>
<keyword evidence="5" id="KW-1185">Reference proteome</keyword>
<dbReference type="PANTHER" id="PTHR43792:SF1">
    <property type="entry name" value="N-ACETYLTRANSFERASE DOMAIN-CONTAINING PROTEIN"/>
    <property type="match status" value="1"/>
</dbReference>
<evidence type="ECO:0000256" key="1">
    <source>
        <dbReference type="PIRSR" id="PIRSR620023-1"/>
    </source>
</evidence>
<reference evidence="4" key="1">
    <citation type="submission" date="2021-12" db="EMBL/GenBank/DDBJ databases">
        <title>Novel species in genus Dyadobacter.</title>
        <authorList>
            <person name="Ma C."/>
        </authorList>
    </citation>
    <scope>NUCLEOTIDE SEQUENCE</scope>
    <source>
        <strain evidence="4">LJ419</strain>
    </source>
</reference>
<dbReference type="Gene3D" id="3.40.50.2000">
    <property type="entry name" value="Glycogen Phosphorylase B"/>
    <property type="match status" value="1"/>
</dbReference>
<feature type="domain" description="N-acetyltransferase" evidence="3">
    <location>
        <begin position="329"/>
        <end position="479"/>
    </location>
</feature>
<sequence>MRSKLYIRTDGSSSIGLGHLVRCIALAKMLVEDFDIHFACKQIPDSIINEIRDAGFAFIFLKNDDELLSVLSPKDIVVVDSYELESDYQKAIKEIGCQLVCIDDLHEKPTYADLILNHTPCVSPDEYEAQPYTQYALGPSYALIRPPFLALAGKNQRQFGNASVLICFGGSDSRNLTKTALQVVLTFSQFKRICIVTGAAYSHQESLTEIVEEQDIVVHYNNISAEDMAQRMSEADLCIVPASGILTEALTSGAKIISGMYVGNQRFVFENYKKANAFISAENFSEENLLAAVENYFSQEHVSDAPLVDGKSGERIKKLFRQLADEQNFDLRGLTSDDAELTFQWASDERVRRYSLNKSTIQFADHVAWLSRKLTDPNCIFYIAVFYGKPVGSIRFDLNGEDAVISYLLDPDYHGRGLGTVMLKKGILSICKAAGHITTRLSGIVMPDNISSCKTFERFGFKKELEGENYQYTMNINDENRNI</sequence>
<dbReference type="Pfam" id="PF13302">
    <property type="entry name" value="Acetyltransf_3"/>
    <property type="match status" value="1"/>
</dbReference>
<feature type="binding site" evidence="2">
    <location>
        <position position="248"/>
    </location>
    <ligand>
        <name>substrate</name>
    </ligand>
</feature>
<protein>
    <submittedName>
        <fullName evidence="4">UDP-2,4-diacetamido-2,4, 6-trideoxy-beta-L-altropyranose hydrolase</fullName>
        <ecNumber evidence="4">3.6.1.57</ecNumber>
    </submittedName>
</protein>
<dbReference type="EC" id="3.6.1.57" evidence="4"/>
<dbReference type="Gene3D" id="3.40.630.30">
    <property type="match status" value="1"/>
</dbReference>
<evidence type="ECO:0000256" key="2">
    <source>
        <dbReference type="PIRSR" id="PIRSR620023-2"/>
    </source>
</evidence>
<dbReference type="Gene3D" id="3.40.50.11190">
    <property type="match status" value="1"/>
</dbReference>
<dbReference type="Proteomes" id="UP001139000">
    <property type="component" value="Unassembled WGS sequence"/>
</dbReference>
<evidence type="ECO:0000313" key="4">
    <source>
        <dbReference type="EMBL" id="MCF0061292.1"/>
    </source>
</evidence>
<comment type="caution">
    <text evidence="4">The sequence shown here is derived from an EMBL/GenBank/DDBJ whole genome shotgun (WGS) entry which is preliminary data.</text>
</comment>
<dbReference type="CDD" id="cd04301">
    <property type="entry name" value="NAT_SF"/>
    <property type="match status" value="1"/>
</dbReference>
<dbReference type="InterPro" id="IPR016181">
    <property type="entry name" value="Acyl_CoA_acyltransferase"/>
</dbReference>
<dbReference type="GO" id="GO:0016787">
    <property type="term" value="F:hydrolase activity"/>
    <property type="evidence" value="ECO:0007669"/>
    <property type="project" value="UniProtKB-KW"/>
</dbReference>
<name>A0A9X1PHE2_9BACT</name>
<accession>A0A9X1PHE2</accession>
<dbReference type="PROSITE" id="PS51186">
    <property type="entry name" value="GNAT"/>
    <property type="match status" value="1"/>
</dbReference>
<evidence type="ECO:0000313" key="5">
    <source>
        <dbReference type="Proteomes" id="UP001139000"/>
    </source>
</evidence>
<evidence type="ECO:0000259" key="3">
    <source>
        <dbReference type="PROSITE" id="PS51186"/>
    </source>
</evidence>
<dbReference type="PANTHER" id="PTHR43792">
    <property type="entry name" value="GNAT FAMILY, PUTATIVE (AFU_ORTHOLOGUE AFUA_3G00765)-RELATED-RELATED"/>
    <property type="match status" value="1"/>
</dbReference>
<dbReference type="AlphaFoldDB" id="A0A9X1PHE2"/>
<keyword evidence="4" id="KW-0378">Hydrolase</keyword>
<proteinExistence type="predicted"/>
<feature type="binding site" evidence="2">
    <location>
        <position position="145"/>
    </location>
    <ligand>
        <name>substrate</name>
    </ligand>
</feature>
<dbReference type="InterPro" id="IPR051531">
    <property type="entry name" value="N-acetyltransferase"/>
</dbReference>
<dbReference type="InterPro" id="IPR000182">
    <property type="entry name" value="GNAT_dom"/>
</dbReference>
<dbReference type="InterPro" id="IPR020023">
    <property type="entry name" value="PseG"/>
</dbReference>
<gene>
    <name evidence="4" type="primary">pseG</name>
    <name evidence="4" type="ORF">LXM26_07280</name>
</gene>
<organism evidence="4 5">
    <name type="scientific">Dyadobacter chenwenxiniae</name>
    <dbReference type="NCBI Taxonomy" id="2906456"/>
    <lineage>
        <taxon>Bacteria</taxon>
        <taxon>Pseudomonadati</taxon>
        <taxon>Bacteroidota</taxon>
        <taxon>Cytophagia</taxon>
        <taxon>Cytophagales</taxon>
        <taxon>Spirosomataceae</taxon>
        <taxon>Dyadobacter</taxon>
    </lineage>
</organism>
<dbReference type="GO" id="GO:0016747">
    <property type="term" value="F:acyltransferase activity, transferring groups other than amino-acyl groups"/>
    <property type="evidence" value="ECO:0007669"/>
    <property type="project" value="InterPro"/>
</dbReference>
<feature type="active site" description="Proton acceptor" evidence="1">
    <location>
        <position position="19"/>
    </location>
</feature>
<dbReference type="SUPFAM" id="SSF55729">
    <property type="entry name" value="Acyl-CoA N-acyltransferases (Nat)"/>
    <property type="match status" value="1"/>
</dbReference>
<dbReference type="NCBIfam" id="TIGR03590">
    <property type="entry name" value="PseG"/>
    <property type="match status" value="1"/>
</dbReference>
<dbReference type="RefSeq" id="WP_234654485.1">
    <property type="nucleotide sequence ID" value="NZ_CP094997.1"/>
</dbReference>
<dbReference type="SUPFAM" id="SSF53756">
    <property type="entry name" value="UDP-Glycosyltransferase/glycogen phosphorylase"/>
    <property type="match status" value="1"/>
</dbReference>